<dbReference type="Proteomes" id="UP000326554">
    <property type="component" value="Unassembled WGS sequence"/>
</dbReference>
<organism evidence="3 4">
    <name type="scientific">Histidinibacterium aquaticum</name>
    <dbReference type="NCBI Taxonomy" id="2613962"/>
    <lineage>
        <taxon>Bacteria</taxon>
        <taxon>Pseudomonadati</taxon>
        <taxon>Pseudomonadota</taxon>
        <taxon>Alphaproteobacteria</taxon>
        <taxon>Rhodobacterales</taxon>
        <taxon>Paracoccaceae</taxon>
        <taxon>Histidinibacterium</taxon>
    </lineage>
</organism>
<dbReference type="InterPro" id="IPR013783">
    <property type="entry name" value="Ig-like_fold"/>
</dbReference>
<reference evidence="3 4" key="1">
    <citation type="submission" date="2019-09" db="EMBL/GenBank/DDBJ databases">
        <authorList>
            <person name="Park J.-S."/>
            <person name="Choi H.-J."/>
        </authorList>
    </citation>
    <scope>NUCLEOTIDE SEQUENCE [LARGE SCALE GENOMIC DNA]</scope>
    <source>
        <strain evidence="3 4">176SS1-4</strain>
    </source>
</reference>
<name>A0A5J5GK64_9RHOB</name>
<dbReference type="Pfam" id="PF22783">
    <property type="entry name" value="BapA_N"/>
    <property type="match status" value="1"/>
</dbReference>
<dbReference type="AlphaFoldDB" id="A0A5J5GK64"/>
<dbReference type="NCBIfam" id="NF033677">
    <property type="entry name" value="biofilm_BapA_N"/>
    <property type="match status" value="1"/>
</dbReference>
<comment type="caution">
    <text evidence="3">The sequence shown here is derived from an EMBL/GenBank/DDBJ whole genome shotgun (WGS) entry which is preliminary data.</text>
</comment>
<sequence length="598" mass="61063">MAEHLEAERHMSTIEFVVRDYAGNFDRGSIDTAATGASIALPRGSEVSLNLYPGQIASFARQGETLVVRLANGEVLTVQGYFAADGTQVAQVYVSAGGGLHYVELVPGEGDAYYASFEDTGDFGKFNPDDAFFFLRGPELLADDATLGVGNDDENAGMVGMLVNPLVGGIGAIGPLGWGAAAGGAAVLGQSLGRSSDQDDGGDEQGISTSTETDGGPDVAIGSGTRSTGHLVNAEDMADGLTVTGTGTAGGEITVEVGGQTATTTVDESGAWSVTYEKGTFEDGEYELPATVTITTEKGSAAAQDVVVIDTVTVVTFEAEKVETDGIVNAAERSDGVTLTGTTEAGSTVEVTVSGKSYTAKVEGESWSLDLPAGDVAMGTYELEVTATATDAAGNSATTTGTVQVDTDVPEIPLVSSLDRSSDALRSIGITEAHEGLAVTALHGDGTSEDLGLRARPDPDYAEEMDLVFDTPVPDGSQLVISSTDAAGNQNATLFVLDEAGTDLVDLSAPGLSDFDLGGIDLAFALDSELTLTAEDLAALSKNGNDLTIHGGSDDTVTMTGAEATGDSQAIGDETYDVYTLGDDGGRVLVDEDIVVVT</sequence>
<feature type="domain" description="Biofilm-associated protein BapA-like prefix-like" evidence="2">
    <location>
        <begin position="32"/>
        <end position="88"/>
    </location>
</feature>
<evidence type="ECO:0000259" key="2">
    <source>
        <dbReference type="Pfam" id="PF22783"/>
    </source>
</evidence>
<evidence type="ECO:0000313" key="3">
    <source>
        <dbReference type="EMBL" id="KAA9007944.1"/>
    </source>
</evidence>
<gene>
    <name evidence="3" type="ORF">F3S47_10530</name>
</gene>
<dbReference type="EMBL" id="VYQE01000003">
    <property type="protein sequence ID" value="KAA9007944.1"/>
    <property type="molecule type" value="Genomic_DNA"/>
</dbReference>
<proteinExistence type="predicted"/>
<keyword evidence="4" id="KW-1185">Reference proteome</keyword>
<dbReference type="NCBIfam" id="NF033510">
    <property type="entry name" value="Ca_tandemer"/>
    <property type="match status" value="2"/>
</dbReference>
<dbReference type="InterPro" id="IPR048051">
    <property type="entry name" value="BapA-like_prefix-like"/>
</dbReference>
<protein>
    <submittedName>
        <fullName evidence="3">BapA prefix-like domain-containing protein</fullName>
    </submittedName>
</protein>
<evidence type="ECO:0000256" key="1">
    <source>
        <dbReference type="SAM" id="MobiDB-lite"/>
    </source>
</evidence>
<accession>A0A5J5GK64</accession>
<dbReference type="Gene3D" id="2.60.40.10">
    <property type="entry name" value="Immunoglobulins"/>
    <property type="match status" value="2"/>
</dbReference>
<feature type="region of interest" description="Disordered" evidence="1">
    <location>
        <begin position="191"/>
        <end position="233"/>
    </location>
</feature>
<evidence type="ECO:0000313" key="4">
    <source>
        <dbReference type="Proteomes" id="UP000326554"/>
    </source>
</evidence>